<reference evidence="3 4" key="1">
    <citation type="submission" date="2023-12" db="EMBL/GenBank/DDBJ databases">
        <title>Baltic Sea Cyanobacteria.</title>
        <authorList>
            <person name="Delbaje E."/>
            <person name="Fewer D.P."/>
            <person name="Shishido T.K."/>
        </authorList>
    </citation>
    <scope>NUCLEOTIDE SEQUENCE [LARGE SCALE GENOMIC DNA]</scope>
    <source>
        <strain evidence="3 4">UHCC 0281</strain>
    </source>
</reference>
<organism evidence="3 4">
    <name type="scientific">Cyanobium gracile UHCC 0281</name>
    <dbReference type="NCBI Taxonomy" id="3110309"/>
    <lineage>
        <taxon>Bacteria</taxon>
        <taxon>Bacillati</taxon>
        <taxon>Cyanobacteriota</taxon>
        <taxon>Cyanophyceae</taxon>
        <taxon>Synechococcales</taxon>
        <taxon>Prochlorococcaceae</taxon>
        <taxon>Cyanobium</taxon>
    </lineage>
</organism>
<comment type="caution">
    <text evidence="3">The sequence shown here is derived from an EMBL/GenBank/DDBJ whole genome shotgun (WGS) entry which is preliminary data.</text>
</comment>
<feature type="domain" description="SpoVT-AbrB" evidence="2">
    <location>
        <begin position="3"/>
        <end position="49"/>
    </location>
</feature>
<evidence type="ECO:0000313" key="3">
    <source>
        <dbReference type="EMBL" id="MEA5441795.1"/>
    </source>
</evidence>
<accession>A0ABU5STJ4</accession>
<feature type="compositionally biased region" description="Basic and acidic residues" evidence="1">
    <location>
        <begin position="65"/>
        <end position="76"/>
    </location>
</feature>
<name>A0ABU5STJ4_9CYAN</name>
<dbReference type="NCBIfam" id="TIGR01439">
    <property type="entry name" value="lp_hng_hel_AbrB"/>
    <property type="match status" value="1"/>
</dbReference>
<dbReference type="SMART" id="SM00966">
    <property type="entry name" value="SpoVT_AbrB"/>
    <property type="match status" value="1"/>
</dbReference>
<evidence type="ECO:0000259" key="2">
    <source>
        <dbReference type="SMART" id="SM00966"/>
    </source>
</evidence>
<dbReference type="Pfam" id="PF04014">
    <property type="entry name" value="MazE_antitoxin"/>
    <property type="match status" value="1"/>
</dbReference>
<dbReference type="Gene3D" id="2.10.260.10">
    <property type="match status" value="1"/>
</dbReference>
<sequence length="76" mass="8267">MRSTITARGQTVVPAPIRERFQLGPSTRLEWIVEGDGTIRVVPVALDPITAFRGSGAGGATTRLLADRRHDRQQEG</sequence>
<dbReference type="RefSeq" id="WP_323355905.1">
    <property type="nucleotide sequence ID" value="NZ_JAYGHY010000008.1"/>
</dbReference>
<dbReference type="Proteomes" id="UP001302329">
    <property type="component" value="Unassembled WGS sequence"/>
</dbReference>
<dbReference type="EMBL" id="JAYGHY010000008">
    <property type="protein sequence ID" value="MEA5441795.1"/>
    <property type="molecule type" value="Genomic_DNA"/>
</dbReference>
<proteinExistence type="predicted"/>
<keyword evidence="4" id="KW-1185">Reference proteome</keyword>
<feature type="region of interest" description="Disordered" evidence="1">
    <location>
        <begin position="57"/>
        <end position="76"/>
    </location>
</feature>
<dbReference type="GO" id="GO:0003677">
    <property type="term" value="F:DNA binding"/>
    <property type="evidence" value="ECO:0007669"/>
    <property type="project" value="UniProtKB-KW"/>
</dbReference>
<evidence type="ECO:0000256" key="1">
    <source>
        <dbReference type="SAM" id="MobiDB-lite"/>
    </source>
</evidence>
<protein>
    <submittedName>
        <fullName evidence="3">AbrB/MazE/SpoVT family DNA-binding domain-containing protein</fullName>
    </submittedName>
</protein>
<gene>
    <name evidence="3" type="ORF">VB739_04435</name>
</gene>
<dbReference type="SUPFAM" id="SSF89447">
    <property type="entry name" value="AbrB/MazE/MraZ-like"/>
    <property type="match status" value="1"/>
</dbReference>
<keyword evidence="3" id="KW-0238">DNA-binding</keyword>
<dbReference type="InterPro" id="IPR037914">
    <property type="entry name" value="SpoVT-AbrB_sf"/>
</dbReference>
<evidence type="ECO:0000313" key="4">
    <source>
        <dbReference type="Proteomes" id="UP001302329"/>
    </source>
</evidence>
<dbReference type="InterPro" id="IPR007159">
    <property type="entry name" value="SpoVT-AbrB_dom"/>
</dbReference>